<organism evidence="2 3">
    <name type="scientific">Streptomyces angustmyceticus</name>
    <dbReference type="NCBI Taxonomy" id="285578"/>
    <lineage>
        <taxon>Bacteria</taxon>
        <taxon>Bacillati</taxon>
        <taxon>Actinomycetota</taxon>
        <taxon>Actinomycetes</taxon>
        <taxon>Kitasatosporales</taxon>
        <taxon>Streptomycetaceae</taxon>
        <taxon>Streptomyces</taxon>
    </lineage>
</organism>
<name>A0A5J4LEX5_9ACTN</name>
<dbReference type="Proteomes" id="UP000325598">
    <property type="component" value="Unassembled WGS sequence"/>
</dbReference>
<keyword evidence="3" id="KW-1185">Reference proteome</keyword>
<feature type="region of interest" description="Disordered" evidence="1">
    <location>
        <begin position="1"/>
        <end position="59"/>
    </location>
</feature>
<feature type="compositionally biased region" description="Polar residues" evidence="1">
    <location>
        <begin position="43"/>
        <end position="59"/>
    </location>
</feature>
<gene>
    <name evidence="2" type="ORF">San01_52050</name>
</gene>
<comment type="caution">
    <text evidence="2">The sequence shown here is derived from an EMBL/GenBank/DDBJ whole genome shotgun (WGS) entry which is preliminary data.</text>
</comment>
<evidence type="ECO:0000313" key="3">
    <source>
        <dbReference type="Proteomes" id="UP000325598"/>
    </source>
</evidence>
<evidence type="ECO:0000313" key="2">
    <source>
        <dbReference type="EMBL" id="GES32717.1"/>
    </source>
</evidence>
<sequence>MRIRRGPATVTGERSSSEGHGPPRLRPPTHAGLEGRRAADPGSQETLVADTSSQGADPE</sequence>
<dbReference type="EMBL" id="BLAG01000015">
    <property type="protein sequence ID" value="GES32717.1"/>
    <property type="molecule type" value="Genomic_DNA"/>
</dbReference>
<proteinExistence type="predicted"/>
<accession>A0A5J4LEX5</accession>
<evidence type="ECO:0000256" key="1">
    <source>
        <dbReference type="SAM" id="MobiDB-lite"/>
    </source>
</evidence>
<protein>
    <submittedName>
        <fullName evidence="2">Uncharacterized protein</fullName>
    </submittedName>
</protein>
<reference evidence="2 3" key="1">
    <citation type="submission" date="2019-10" db="EMBL/GenBank/DDBJ databases">
        <title>Whole genome shotgun sequence of Streptomyces angustmyceticus NBRC 3934.</title>
        <authorList>
            <person name="Hosoyama A."/>
            <person name="Ichikawa N."/>
            <person name="Kimura A."/>
            <person name="Kitahashi Y."/>
            <person name="Komaki H."/>
            <person name="Uohara A."/>
        </authorList>
    </citation>
    <scope>NUCLEOTIDE SEQUENCE [LARGE SCALE GENOMIC DNA]</scope>
    <source>
        <strain evidence="2 3">NBRC 3934</strain>
    </source>
</reference>
<dbReference type="AlphaFoldDB" id="A0A5J4LEX5"/>